<evidence type="ECO:0000313" key="6">
    <source>
        <dbReference type="Proteomes" id="UP000718451"/>
    </source>
</evidence>
<evidence type="ECO:0000256" key="3">
    <source>
        <dbReference type="ARBA" id="ARBA00022679"/>
    </source>
</evidence>
<dbReference type="EMBL" id="JAAWWL010000001">
    <property type="protein sequence ID" value="NKI30898.1"/>
    <property type="molecule type" value="Genomic_DNA"/>
</dbReference>
<evidence type="ECO:0000256" key="4">
    <source>
        <dbReference type="ARBA" id="ARBA00022691"/>
    </source>
</evidence>
<dbReference type="InterPro" id="IPR008854">
    <property type="entry name" value="TPMT"/>
</dbReference>
<reference evidence="5 6" key="1">
    <citation type="submission" date="2020-04" db="EMBL/GenBank/DDBJ databases">
        <authorList>
            <person name="Yoon J."/>
        </authorList>
    </citation>
    <scope>NUCLEOTIDE SEQUENCE [LARGE SCALE GENOMIC DNA]</scope>
    <source>
        <strain evidence="5 6">DJ-13</strain>
    </source>
</reference>
<comment type="caution">
    <text evidence="5">The sequence shown here is derived from an EMBL/GenBank/DDBJ whole genome shotgun (WGS) entry which is preliminary data.</text>
</comment>
<dbReference type="Pfam" id="PF05724">
    <property type="entry name" value="TPMT"/>
    <property type="match status" value="1"/>
</dbReference>
<dbReference type="PROSITE" id="PS51585">
    <property type="entry name" value="SAM_MT_TPMT"/>
    <property type="match status" value="1"/>
</dbReference>
<evidence type="ECO:0000313" key="5">
    <source>
        <dbReference type="EMBL" id="NKI30898.1"/>
    </source>
</evidence>
<dbReference type="GO" id="GO:0008168">
    <property type="term" value="F:methyltransferase activity"/>
    <property type="evidence" value="ECO:0007669"/>
    <property type="project" value="UniProtKB-KW"/>
</dbReference>
<keyword evidence="3" id="KW-0808">Transferase</keyword>
<organism evidence="5 6">
    <name type="scientific">Croceivirga thetidis</name>
    <dbReference type="NCBI Taxonomy" id="2721623"/>
    <lineage>
        <taxon>Bacteria</taxon>
        <taxon>Pseudomonadati</taxon>
        <taxon>Bacteroidota</taxon>
        <taxon>Flavobacteriia</taxon>
        <taxon>Flavobacteriales</taxon>
        <taxon>Flavobacteriaceae</taxon>
        <taxon>Croceivirga</taxon>
    </lineage>
</organism>
<dbReference type="GO" id="GO:0032259">
    <property type="term" value="P:methylation"/>
    <property type="evidence" value="ECO:0007669"/>
    <property type="project" value="UniProtKB-KW"/>
</dbReference>
<dbReference type="PANTHER" id="PTHR32183:SF6">
    <property type="entry name" value="CYSTEINE SULFINATE DESULFINASE_CYSTEINE DESULFURASE AND RELATED ENZYMES"/>
    <property type="match status" value="1"/>
</dbReference>
<gene>
    <name evidence="5" type="ORF">HCU67_03015</name>
</gene>
<dbReference type="Gene3D" id="3.40.50.150">
    <property type="entry name" value="Vaccinia Virus protein VP39"/>
    <property type="match status" value="1"/>
</dbReference>
<keyword evidence="1" id="KW-0597">Phosphoprotein</keyword>
<proteinExistence type="predicted"/>
<evidence type="ECO:0000256" key="1">
    <source>
        <dbReference type="ARBA" id="ARBA00022553"/>
    </source>
</evidence>
<accession>A0ABX1GLY7</accession>
<keyword evidence="2 5" id="KW-0489">Methyltransferase</keyword>
<dbReference type="RefSeq" id="WP_168551122.1">
    <property type="nucleotide sequence ID" value="NZ_JAAWWL010000001.1"/>
</dbReference>
<dbReference type="SUPFAM" id="SSF53335">
    <property type="entry name" value="S-adenosyl-L-methionine-dependent methyltransferases"/>
    <property type="match status" value="1"/>
</dbReference>
<dbReference type="InterPro" id="IPR029063">
    <property type="entry name" value="SAM-dependent_MTases_sf"/>
</dbReference>
<sequence length="193" mass="22284">MSDILNAAYWDNRYQENQLGWDIGYISTPLKNYADQLPDKSIRILIPGGGNSYEAEYLYKTGFKNTFVVDLAQTAKDNFLERFPDFPENQFIVKDFFDLEGTYDLILEQTFFCALHPSFRLTYAKKMHKLLVAGGRLVGLLFDFPLNGGPPFGGTKEEYLGYFEPYFKVGVFEQCYNSIPPRKGKELFMNLVR</sequence>
<keyword evidence="6" id="KW-1185">Reference proteome</keyword>
<dbReference type="CDD" id="cd02440">
    <property type="entry name" value="AdoMet_MTases"/>
    <property type="match status" value="1"/>
</dbReference>
<dbReference type="Proteomes" id="UP000718451">
    <property type="component" value="Unassembled WGS sequence"/>
</dbReference>
<name>A0ABX1GLY7_9FLAO</name>
<evidence type="ECO:0000256" key="2">
    <source>
        <dbReference type="ARBA" id="ARBA00022603"/>
    </source>
</evidence>
<keyword evidence="4" id="KW-0949">S-adenosyl-L-methionine</keyword>
<dbReference type="PANTHER" id="PTHR32183">
    <property type="match status" value="1"/>
</dbReference>
<protein>
    <submittedName>
        <fullName evidence="5">SAM-dependent methyltransferase</fullName>
    </submittedName>
</protein>